<evidence type="ECO:0000313" key="2">
    <source>
        <dbReference type="EMBL" id="KAL3783436.1"/>
    </source>
</evidence>
<feature type="region of interest" description="Disordered" evidence="1">
    <location>
        <begin position="214"/>
        <end position="233"/>
    </location>
</feature>
<feature type="compositionally biased region" description="Low complexity" evidence="1">
    <location>
        <begin position="216"/>
        <end position="227"/>
    </location>
</feature>
<feature type="region of interest" description="Disordered" evidence="1">
    <location>
        <begin position="118"/>
        <end position="201"/>
    </location>
</feature>
<dbReference type="AlphaFoldDB" id="A0ABD3P8D1"/>
<protein>
    <submittedName>
        <fullName evidence="2">Uncharacterized protein</fullName>
    </submittedName>
</protein>
<keyword evidence="3" id="KW-1185">Reference proteome</keyword>
<dbReference type="EMBL" id="JALLPJ020000766">
    <property type="protein sequence ID" value="KAL3783436.1"/>
    <property type="molecule type" value="Genomic_DNA"/>
</dbReference>
<feature type="compositionally biased region" description="Polar residues" evidence="1">
    <location>
        <begin position="164"/>
        <end position="173"/>
    </location>
</feature>
<organism evidence="2 3">
    <name type="scientific">Cyclotella atomus</name>
    <dbReference type="NCBI Taxonomy" id="382360"/>
    <lineage>
        <taxon>Eukaryota</taxon>
        <taxon>Sar</taxon>
        <taxon>Stramenopiles</taxon>
        <taxon>Ochrophyta</taxon>
        <taxon>Bacillariophyta</taxon>
        <taxon>Coscinodiscophyceae</taxon>
        <taxon>Thalassiosirophycidae</taxon>
        <taxon>Stephanodiscales</taxon>
        <taxon>Stephanodiscaceae</taxon>
        <taxon>Cyclotella</taxon>
    </lineage>
</organism>
<evidence type="ECO:0000313" key="3">
    <source>
        <dbReference type="Proteomes" id="UP001530400"/>
    </source>
</evidence>
<name>A0ABD3P8D1_9STRA</name>
<feature type="compositionally biased region" description="Polar residues" evidence="1">
    <location>
        <begin position="118"/>
        <end position="140"/>
    </location>
</feature>
<feature type="compositionally biased region" description="Basic residues" evidence="1">
    <location>
        <begin position="149"/>
        <end position="161"/>
    </location>
</feature>
<proteinExistence type="predicted"/>
<sequence>MLSNMQISRRHSDGSVPRDRRLTLLQQQKIYKVKMADLSMVYDGHNAVSSIPLRLSIHSEIQCGSLQRQIVLHQPDWLEISGSATSVLSCIASAKSQRQMPSPSDVVAKMCNNFSKTNSTDKPISSQMFADSTGSVSSQAVKDDTPFRKISRKKSVPRHRCDRLNQSLTSVLRPSNYPFPKPDRRLSRSLPPHSSSGLSDDDVDAALFDEERPHLSSSGLDVSYSSSEVDDPAFSEDKLDGAVLDKTRLRRSLNNLDEMPWVPKGVDFSLTVEAYFYRQH</sequence>
<accession>A0ABD3P8D1</accession>
<reference evidence="2 3" key="1">
    <citation type="submission" date="2024-10" db="EMBL/GenBank/DDBJ databases">
        <title>Updated reference genomes for cyclostephanoid diatoms.</title>
        <authorList>
            <person name="Roberts W.R."/>
            <person name="Alverson A.J."/>
        </authorList>
    </citation>
    <scope>NUCLEOTIDE SEQUENCE [LARGE SCALE GENOMIC DNA]</scope>
    <source>
        <strain evidence="2 3">AJA010-31</strain>
    </source>
</reference>
<dbReference type="Proteomes" id="UP001530400">
    <property type="component" value="Unassembled WGS sequence"/>
</dbReference>
<comment type="caution">
    <text evidence="2">The sequence shown here is derived from an EMBL/GenBank/DDBJ whole genome shotgun (WGS) entry which is preliminary data.</text>
</comment>
<evidence type="ECO:0000256" key="1">
    <source>
        <dbReference type="SAM" id="MobiDB-lite"/>
    </source>
</evidence>
<feature type="compositionally biased region" description="Low complexity" evidence="1">
    <location>
        <begin position="188"/>
        <end position="198"/>
    </location>
</feature>
<gene>
    <name evidence="2" type="ORF">ACHAWO_011918</name>
</gene>